<evidence type="ECO:0000256" key="2">
    <source>
        <dbReference type="ARBA" id="ARBA00008018"/>
    </source>
</evidence>
<dbReference type="AlphaFoldDB" id="A0A7D9EFF0"/>
<dbReference type="EMBL" id="CACRXK020006209">
    <property type="protein sequence ID" value="CAB4008717.1"/>
    <property type="molecule type" value="Genomic_DNA"/>
</dbReference>
<evidence type="ECO:0000313" key="5">
    <source>
        <dbReference type="EMBL" id="CAB4008717.1"/>
    </source>
</evidence>
<protein>
    <submittedName>
        <fullName evidence="5">Ribonuclease P subunit p25</fullName>
    </submittedName>
</protein>
<comment type="caution">
    <text evidence="5">The sequence shown here is derived from an EMBL/GenBank/DDBJ whole genome shotgun (WGS) entry which is preliminary data.</text>
</comment>
<organism evidence="5 6">
    <name type="scientific">Paramuricea clavata</name>
    <name type="common">Red gorgonian</name>
    <name type="synonym">Violescent sea-whip</name>
    <dbReference type="NCBI Taxonomy" id="317549"/>
    <lineage>
        <taxon>Eukaryota</taxon>
        <taxon>Metazoa</taxon>
        <taxon>Cnidaria</taxon>
        <taxon>Anthozoa</taxon>
        <taxon>Octocorallia</taxon>
        <taxon>Malacalcyonacea</taxon>
        <taxon>Plexauridae</taxon>
        <taxon>Paramuricea</taxon>
    </lineage>
</organism>
<dbReference type="Proteomes" id="UP001152795">
    <property type="component" value="Unassembled WGS sequence"/>
</dbReference>
<comment type="similarity">
    <text evidence="2">Belongs to the histone-like Alba family.</text>
</comment>
<dbReference type="InterPro" id="IPR036882">
    <property type="entry name" value="Alba-like_dom_sf"/>
</dbReference>
<dbReference type="SUPFAM" id="SSF82704">
    <property type="entry name" value="AlbA-like"/>
    <property type="match status" value="1"/>
</dbReference>
<evidence type="ECO:0000256" key="3">
    <source>
        <dbReference type="ARBA" id="ARBA00023242"/>
    </source>
</evidence>
<gene>
    <name evidence="5" type="ORF">PACLA_8A001120</name>
</gene>
<proteinExistence type="inferred from homology"/>
<name>A0A7D9EFF0_PARCT</name>
<dbReference type="PANTHER" id="PTHR13516:SF4">
    <property type="entry name" value="FI09323P"/>
    <property type="match status" value="1"/>
</dbReference>
<dbReference type="GO" id="GO:0000172">
    <property type="term" value="C:ribonuclease MRP complex"/>
    <property type="evidence" value="ECO:0007669"/>
    <property type="project" value="TreeGrafter"/>
</dbReference>
<reference evidence="5" key="1">
    <citation type="submission" date="2020-04" db="EMBL/GenBank/DDBJ databases">
        <authorList>
            <person name="Alioto T."/>
            <person name="Alioto T."/>
            <person name="Gomez Garrido J."/>
        </authorList>
    </citation>
    <scope>NUCLEOTIDE SEQUENCE</scope>
    <source>
        <strain evidence="5">A484AB</strain>
    </source>
</reference>
<keyword evidence="3" id="KW-0539">Nucleus</keyword>
<feature type="domain" description="DNA/RNA-binding protein Alba-like" evidence="4">
    <location>
        <begin position="21"/>
        <end position="82"/>
    </location>
</feature>
<dbReference type="GO" id="GO:0001682">
    <property type="term" value="P:tRNA 5'-leader removal"/>
    <property type="evidence" value="ECO:0007669"/>
    <property type="project" value="TreeGrafter"/>
</dbReference>
<dbReference type="PANTHER" id="PTHR13516">
    <property type="entry name" value="RIBONUCLEASE P SUBUNIT P25"/>
    <property type="match status" value="1"/>
</dbReference>
<dbReference type="GO" id="GO:0005634">
    <property type="term" value="C:nucleus"/>
    <property type="evidence" value="ECO:0007669"/>
    <property type="project" value="UniProtKB-SubCell"/>
</dbReference>
<dbReference type="GO" id="GO:0003723">
    <property type="term" value="F:RNA binding"/>
    <property type="evidence" value="ECO:0007669"/>
    <property type="project" value="TreeGrafter"/>
</dbReference>
<comment type="subcellular location">
    <subcellularLocation>
        <location evidence="1">Nucleus</location>
    </subcellularLocation>
</comment>
<dbReference type="InterPro" id="IPR051958">
    <property type="entry name" value="Alba-like_NAB"/>
</dbReference>
<keyword evidence="6" id="KW-1185">Reference proteome</keyword>
<dbReference type="InterPro" id="IPR002775">
    <property type="entry name" value="DNA/RNA-bd_Alba-like"/>
</dbReference>
<dbReference type="Gene3D" id="3.30.110.20">
    <property type="entry name" value="Alba-like domain"/>
    <property type="match status" value="1"/>
</dbReference>
<evidence type="ECO:0000256" key="1">
    <source>
        <dbReference type="ARBA" id="ARBA00004123"/>
    </source>
</evidence>
<accession>A0A7D9EFF0</accession>
<dbReference type="Pfam" id="PF01918">
    <property type="entry name" value="Alba"/>
    <property type="match status" value="1"/>
</dbReference>
<sequence>MENYTRLNSRPVVEDPKEPWDIYVGNGSKVKAVISKALKILEESGEKVVLIGFGPTLNKTITCVEIIKRKKQDLHQNNKLFYKKMEDTWVPNQEGLDRLTVTRNVPAIKIVLSKTPLDENEPG</sequence>
<dbReference type="OrthoDB" id="424402at2759"/>
<evidence type="ECO:0000259" key="4">
    <source>
        <dbReference type="Pfam" id="PF01918"/>
    </source>
</evidence>
<evidence type="ECO:0000313" key="6">
    <source>
        <dbReference type="Proteomes" id="UP001152795"/>
    </source>
</evidence>